<name>A0A3P3VQB0_9GAMM</name>
<proteinExistence type="predicted"/>
<dbReference type="Proteomes" id="UP000280792">
    <property type="component" value="Unassembled WGS sequence"/>
</dbReference>
<evidence type="ECO:0000313" key="1">
    <source>
        <dbReference type="EMBL" id="RRJ84971.1"/>
    </source>
</evidence>
<evidence type="ECO:0000313" key="2">
    <source>
        <dbReference type="Proteomes" id="UP000280792"/>
    </source>
</evidence>
<reference evidence="1 2" key="2">
    <citation type="submission" date="2018-12" db="EMBL/GenBank/DDBJ databases">
        <title>Simiduia agarivorans gen. nov., sp. nov., a marine, agarolytic bacterium isolated from shallow coastal water from Keelung, Taiwan.</title>
        <authorList>
            <person name="Shieh W.Y."/>
        </authorList>
    </citation>
    <scope>NUCLEOTIDE SEQUENCE [LARGE SCALE GENOMIC DNA]</scope>
    <source>
        <strain evidence="1 2">GTF-13</strain>
    </source>
</reference>
<dbReference type="EMBL" id="QWEZ01000001">
    <property type="protein sequence ID" value="RRJ84971.1"/>
    <property type="molecule type" value="Genomic_DNA"/>
</dbReference>
<keyword evidence="2" id="KW-1185">Reference proteome</keyword>
<protein>
    <submittedName>
        <fullName evidence="1">DUF2802 domain-containing protein</fullName>
    </submittedName>
</protein>
<accession>A0A3P3VQB0</accession>
<organism evidence="1 2">
    <name type="scientific">Aestuariirhabdus litorea</name>
    <dbReference type="NCBI Taxonomy" id="2528527"/>
    <lineage>
        <taxon>Bacteria</taxon>
        <taxon>Pseudomonadati</taxon>
        <taxon>Pseudomonadota</taxon>
        <taxon>Gammaproteobacteria</taxon>
        <taxon>Oceanospirillales</taxon>
        <taxon>Aestuariirhabdaceae</taxon>
        <taxon>Aestuariirhabdus</taxon>
    </lineage>
</organism>
<gene>
    <name evidence="1" type="ORF">D0544_07780</name>
</gene>
<sequence>MSMSSLNLSLLIPLLAVLLFGTVGVYYYRRAIGAQREQVERLNKRIDMLESDLRAVGAGAIGVGQRLIKVEQRLSVTIDKQEALEQRDPSKVSYTEAGKLFEMGASTEDVMESCHISVAEARLIELMHRKNSSGS</sequence>
<comment type="caution">
    <text evidence="1">The sequence shown here is derived from an EMBL/GenBank/DDBJ whole genome shotgun (WGS) entry which is preliminary data.</text>
</comment>
<dbReference type="Pfam" id="PF10975">
    <property type="entry name" value="DUF2802"/>
    <property type="match status" value="1"/>
</dbReference>
<dbReference type="InterPro" id="IPR021244">
    <property type="entry name" value="DUF2802"/>
</dbReference>
<dbReference type="AlphaFoldDB" id="A0A3P3VQB0"/>
<reference evidence="1 2" key="1">
    <citation type="submission" date="2018-08" db="EMBL/GenBank/DDBJ databases">
        <authorList>
            <person name="Khan S.A."/>
        </authorList>
    </citation>
    <scope>NUCLEOTIDE SEQUENCE [LARGE SCALE GENOMIC DNA]</scope>
    <source>
        <strain evidence="1 2">GTF-13</strain>
    </source>
</reference>